<accession>A0ABR3VEW2</accession>
<evidence type="ECO:0000313" key="2">
    <source>
        <dbReference type="Proteomes" id="UP001586593"/>
    </source>
</evidence>
<dbReference type="EMBL" id="JAZHXJ010002224">
    <property type="protein sequence ID" value="KAL1840289.1"/>
    <property type="molecule type" value="Genomic_DNA"/>
</dbReference>
<sequence length="214" mass="24587">MGRGHLLTHGTVYTSSFWMRLRIPPCPGRLHVPIRPLDRTILPRHHHDIRTAWCHVGQTLLLPHGTSTAIYQTGGVLLRYITLAVLAVKPPPKRKRNKKKKKRKKIEHDRIALLWRNHASFRFRHAATSRRQAHGTRRLISDFPICGSRPGHTARAPWIRYRRAAWNPSCWASTMFPASVQLRAKGLAAHLSDPALNIDPLIGQLARLRWRHVC</sequence>
<keyword evidence="2" id="KW-1185">Reference proteome</keyword>
<proteinExistence type="predicted"/>
<organism evidence="1 2">
    <name type="scientific">Phialemonium thermophilum</name>
    <dbReference type="NCBI Taxonomy" id="223376"/>
    <lineage>
        <taxon>Eukaryota</taxon>
        <taxon>Fungi</taxon>
        <taxon>Dikarya</taxon>
        <taxon>Ascomycota</taxon>
        <taxon>Pezizomycotina</taxon>
        <taxon>Sordariomycetes</taxon>
        <taxon>Sordariomycetidae</taxon>
        <taxon>Cephalothecales</taxon>
        <taxon>Cephalothecaceae</taxon>
        <taxon>Phialemonium</taxon>
    </lineage>
</organism>
<name>A0ABR3VEW2_9PEZI</name>
<evidence type="ECO:0000313" key="1">
    <source>
        <dbReference type="EMBL" id="KAL1840289.1"/>
    </source>
</evidence>
<dbReference type="Proteomes" id="UP001586593">
    <property type="component" value="Unassembled WGS sequence"/>
</dbReference>
<comment type="caution">
    <text evidence="1">The sequence shown here is derived from an EMBL/GenBank/DDBJ whole genome shotgun (WGS) entry which is preliminary data.</text>
</comment>
<gene>
    <name evidence="1" type="ORF">VTK73DRAFT_3801</name>
</gene>
<protein>
    <submittedName>
        <fullName evidence="1">Uncharacterized protein</fullName>
    </submittedName>
</protein>
<reference evidence="1 2" key="1">
    <citation type="journal article" date="2024" name="Commun. Biol.">
        <title>Comparative genomic analysis of thermophilic fungi reveals convergent evolutionary adaptations and gene losses.</title>
        <authorList>
            <person name="Steindorff A.S."/>
            <person name="Aguilar-Pontes M.V."/>
            <person name="Robinson A.J."/>
            <person name="Andreopoulos B."/>
            <person name="LaButti K."/>
            <person name="Kuo A."/>
            <person name="Mondo S."/>
            <person name="Riley R."/>
            <person name="Otillar R."/>
            <person name="Haridas S."/>
            <person name="Lipzen A."/>
            <person name="Grimwood J."/>
            <person name="Schmutz J."/>
            <person name="Clum A."/>
            <person name="Reid I.D."/>
            <person name="Moisan M.C."/>
            <person name="Butler G."/>
            <person name="Nguyen T.T.M."/>
            <person name="Dewar K."/>
            <person name="Conant G."/>
            <person name="Drula E."/>
            <person name="Henrissat B."/>
            <person name="Hansel C."/>
            <person name="Singer S."/>
            <person name="Hutchinson M.I."/>
            <person name="de Vries R.P."/>
            <person name="Natvig D.O."/>
            <person name="Powell A.J."/>
            <person name="Tsang A."/>
            <person name="Grigoriev I.V."/>
        </authorList>
    </citation>
    <scope>NUCLEOTIDE SEQUENCE [LARGE SCALE GENOMIC DNA]</scope>
    <source>
        <strain evidence="1 2">ATCC 24622</strain>
    </source>
</reference>